<dbReference type="PANTHER" id="PTHR43433">
    <property type="entry name" value="HYDROLASE, ALPHA/BETA FOLD FAMILY PROTEIN"/>
    <property type="match status" value="1"/>
</dbReference>
<dbReference type="GO" id="GO:0047570">
    <property type="term" value="F:3-oxoadipate enol-lactonase activity"/>
    <property type="evidence" value="ECO:0007669"/>
    <property type="project" value="UniProtKB-EC"/>
</dbReference>
<dbReference type="NCBIfam" id="TIGR02427">
    <property type="entry name" value="protocat_pcaD"/>
    <property type="match status" value="1"/>
</dbReference>
<organism evidence="2 3">
    <name type="scientific">Palleronia marisminoris</name>
    <dbReference type="NCBI Taxonomy" id="315423"/>
    <lineage>
        <taxon>Bacteria</taxon>
        <taxon>Pseudomonadati</taxon>
        <taxon>Pseudomonadota</taxon>
        <taxon>Alphaproteobacteria</taxon>
        <taxon>Rhodobacterales</taxon>
        <taxon>Roseobacteraceae</taxon>
        <taxon>Palleronia</taxon>
    </lineage>
</organism>
<keyword evidence="2" id="KW-0378">Hydrolase</keyword>
<dbReference type="OrthoDB" id="9793083at2"/>
<dbReference type="AlphaFoldDB" id="A0A1Y5RSH8"/>
<keyword evidence="3" id="KW-1185">Reference proteome</keyword>
<dbReference type="Pfam" id="PF00561">
    <property type="entry name" value="Abhydrolase_1"/>
    <property type="match status" value="1"/>
</dbReference>
<dbReference type="InterPro" id="IPR050471">
    <property type="entry name" value="AB_hydrolase"/>
</dbReference>
<proteinExistence type="predicted"/>
<dbReference type="PANTHER" id="PTHR43433:SF10">
    <property type="entry name" value="AB HYDROLASE-1 DOMAIN-CONTAINING PROTEIN"/>
    <property type="match status" value="1"/>
</dbReference>
<name>A0A1Y5RSH8_9RHOB</name>
<dbReference type="InterPro" id="IPR029058">
    <property type="entry name" value="AB_hydrolase_fold"/>
</dbReference>
<accession>A0A1Y5RSH8</accession>
<reference evidence="2 3" key="1">
    <citation type="submission" date="2017-03" db="EMBL/GenBank/DDBJ databases">
        <authorList>
            <person name="Afonso C.L."/>
            <person name="Miller P.J."/>
            <person name="Scott M.A."/>
            <person name="Spackman E."/>
            <person name="Goraichik I."/>
            <person name="Dimitrov K.M."/>
            <person name="Suarez D.L."/>
            <person name="Swayne D.E."/>
        </authorList>
    </citation>
    <scope>NUCLEOTIDE SEQUENCE [LARGE SCALE GENOMIC DNA]</scope>
    <source>
        <strain evidence="2 3">CECT 7066</strain>
    </source>
</reference>
<dbReference type="PRINTS" id="PR00111">
    <property type="entry name" value="ABHYDROLASE"/>
</dbReference>
<feature type="domain" description="AB hydrolase-1" evidence="1">
    <location>
        <begin position="22"/>
        <end position="244"/>
    </location>
</feature>
<dbReference type="EC" id="3.1.1.24" evidence="2"/>
<dbReference type="Gene3D" id="3.40.50.1820">
    <property type="entry name" value="alpha/beta hydrolase"/>
    <property type="match status" value="1"/>
</dbReference>
<gene>
    <name evidence="2" type="primary">catD</name>
    <name evidence="2" type="ORF">PAM7066_00843</name>
</gene>
<dbReference type="STRING" id="315423.SAMN04488020_102438"/>
<dbReference type="SUPFAM" id="SSF53474">
    <property type="entry name" value="alpha/beta-Hydrolases"/>
    <property type="match status" value="1"/>
</dbReference>
<dbReference type="InterPro" id="IPR000073">
    <property type="entry name" value="AB_hydrolase_1"/>
</dbReference>
<evidence type="ECO:0000259" key="1">
    <source>
        <dbReference type="Pfam" id="PF00561"/>
    </source>
</evidence>
<dbReference type="GO" id="GO:0042952">
    <property type="term" value="P:beta-ketoadipate pathway"/>
    <property type="evidence" value="ECO:0007669"/>
    <property type="project" value="InterPro"/>
</dbReference>
<evidence type="ECO:0000313" key="2">
    <source>
        <dbReference type="EMBL" id="SLN24099.1"/>
    </source>
</evidence>
<dbReference type="EMBL" id="FWFV01000002">
    <property type="protein sequence ID" value="SLN24099.1"/>
    <property type="molecule type" value="Genomic_DNA"/>
</dbReference>
<dbReference type="Proteomes" id="UP000193870">
    <property type="component" value="Unassembled WGS sequence"/>
</dbReference>
<dbReference type="RefSeq" id="WP_085852886.1">
    <property type="nucleotide sequence ID" value="NZ_FOPF01000002.1"/>
</dbReference>
<evidence type="ECO:0000313" key="3">
    <source>
        <dbReference type="Proteomes" id="UP000193870"/>
    </source>
</evidence>
<dbReference type="InterPro" id="IPR026968">
    <property type="entry name" value="PcaD/CatD"/>
</dbReference>
<protein>
    <submittedName>
        <fullName evidence="2">3-oxoadipate enol-lactonase 2</fullName>
        <ecNumber evidence="2">3.1.1.24</ecNumber>
    </submittedName>
</protein>
<sequence length="259" mass="27601">MSFARIDGTVIHYRHREGVGLPVVFLNSLGTDFRIWEGVIDRLPAELPLLLMDKPGHGLSQAAATTMEGYARCAAGLMALCGIERALICGVSIGGMIAQSLALSRPDLVAGLILSNTAARLGDTQSWQDRLDTLDRIGLAGMANAVLERWFSDRFRTEHPVDLEGYRAMLTRTPADGYATACAAIRDTDLRDRVGEIDVPTLCLAGTEDLASPPDVVHGLADAIPGATCRDIEGVGHLPMIEAPAAVAAAILDHHARLS</sequence>